<accession>A0A931ABV6</accession>
<dbReference type="Gene3D" id="3.40.50.300">
    <property type="entry name" value="P-loop containing nucleotide triphosphate hydrolases"/>
    <property type="match status" value="1"/>
</dbReference>
<sequence>MSEPILTVDDLVVEYPKQGGWQAALRGVSIALDAGESLGLVGESGSGKSTLALAMLGLLPDSARVGGSVKVAGAEVVGAGAKVLNRIRGREIGLVYQDALVSLNPVRNVGGQITEVIRRHRPGTGRREARTLAVEALGKVGITDPARRFSQYPHEFSGGMRQRVAIAMALAAHPRLLVTDEVTTALDVTVQAQVLGLLTTLRSDSDMAMIVVSHDLDVVRGVTERVAVMYGGRIVETGPTAAVFAGPAHPYTAGLIASIPSIERPVISFIPGQPPTGQAGVSGCAFAPRCSLGRERAICHESVPGLLPHADPAAERRSACHFSGEMPV</sequence>
<evidence type="ECO:0000313" key="9">
    <source>
        <dbReference type="EMBL" id="MBF8189976.1"/>
    </source>
</evidence>
<comment type="caution">
    <text evidence="9">The sequence shown here is derived from an EMBL/GenBank/DDBJ whole genome shotgun (WGS) entry which is preliminary data.</text>
</comment>
<protein>
    <submittedName>
        <fullName evidence="9">ABC transporter ATP-binding protein</fullName>
    </submittedName>
</protein>
<dbReference type="GO" id="GO:0005886">
    <property type="term" value="C:plasma membrane"/>
    <property type="evidence" value="ECO:0007669"/>
    <property type="project" value="UniProtKB-SubCell"/>
</dbReference>
<dbReference type="InterPro" id="IPR003593">
    <property type="entry name" value="AAA+_ATPase"/>
</dbReference>
<dbReference type="Pfam" id="PF08352">
    <property type="entry name" value="oligo_HPY"/>
    <property type="match status" value="1"/>
</dbReference>
<dbReference type="SUPFAM" id="SSF52540">
    <property type="entry name" value="P-loop containing nucleoside triphosphate hydrolases"/>
    <property type="match status" value="1"/>
</dbReference>
<dbReference type="PANTHER" id="PTHR43297">
    <property type="entry name" value="OLIGOPEPTIDE TRANSPORT ATP-BINDING PROTEIN APPD"/>
    <property type="match status" value="1"/>
</dbReference>
<dbReference type="FunFam" id="3.40.50.300:FF:000016">
    <property type="entry name" value="Oligopeptide ABC transporter ATP-binding component"/>
    <property type="match status" value="1"/>
</dbReference>
<gene>
    <name evidence="9" type="ORF">ITP53_30475</name>
</gene>
<keyword evidence="10" id="KW-1185">Reference proteome</keyword>
<keyword evidence="6 9" id="KW-0067">ATP-binding</keyword>
<keyword evidence="4" id="KW-1003">Cell membrane</keyword>
<dbReference type="InterPro" id="IPR017871">
    <property type="entry name" value="ABC_transporter-like_CS"/>
</dbReference>
<dbReference type="GO" id="GO:0016887">
    <property type="term" value="F:ATP hydrolysis activity"/>
    <property type="evidence" value="ECO:0007669"/>
    <property type="project" value="InterPro"/>
</dbReference>
<dbReference type="PANTHER" id="PTHR43297:SF2">
    <property type="entry name" value="DIPEPTIDE TRANSPORT ATP-BINDING PROTEIN DPPD"/>
    <property type="match status" value="1"/>
</dbReference>
<dbReference type="AlphaFoldDB" id="A0A931ABV6"/>
<dbReference type="EMBL" id="JADOGI010000107">
    <property type="protein sequence ID" value="MBF8189976.1"/>
    <property type="molecule type" value="Genomic_DNA"/>
</dbReference>
<dbReference type="InterPro" id="IPR003439">
    <property type="entry name" value="ABC_transporter-like_ATP-bd"/>
</dbReference>
<keyword evidence="3" id="KW-0813">Transport</keyword>
<dbReference type="NCBIfam" id="TIGR01727">
    <property type="entry name" value="oligo_HPY"/>
    <property type="match status" value="1"/>
</dbReference>
<evidence type="ECO:0000256" key="7">
    <source>
        <dbReference type="ARBA" id="ARBA00023136"/>
    </source>
</evidence>
<dbReference type="InterPro" id="IPR050388">
    <property type="entry name" value="ABC_Ni/Peptide_Import"/>
</dbReference>
<reference evidence="9" key="1">
    <citation type="submission" date="2020-11" db="EMBL/GenBank/DDBJ databases">
        <title>Whole-genome analyses of Nonomuraea sp. K274.</title>
        <authorList>
            <person name="Veyisoglu A."/>
        </authorList>
    </citation>
    <scope>NUCLEOTIDE SEQUENCE</scope>
    <source>
        <strain evidence="9">K274</strain>
    </source>
</reference>
<proteinExistence type="inferred from homology"/>
<evidence type="ECO:0000256" key="1">
    <source>
        <dbReference type="ARBA" id="ARBA00004202"/>
    </source>
</evidence>
<dbReference type="CDD" id="cd03257">
    <property type="entry name" value="ABC_NikE_OppD_transporters"/>
    <property type="match status" value="1"/>
</dbReference>
<dbReference type="GO" id="GO:0005524">
    <property type="term" value="F:ATP binding"/>
    <property type="evidence" value="ECO:0007669"/>
    <property type="project" value="UniProtKB-KW"/>
</dbReference>
<evidence type="ECO:0000256" key="6">
    <source>
        <dbReference type="ARBA" id="ARBA00022840"/>
    </source>
</evidence>
<dbReference type="RefSeq" id="WP_195898903.1">
    <property type="nucleotide sequence ID" value="NZ_JADOGI010000107.1"/>
</dbReference>
<evidence type="ECO:0000256" key="2">
    <source>
        <dbReference type="ARBA" id="ARBA00005417"/>
    </source>
</evidence>
<keyword evidence="7" id="KW-0472">Membrane</keyword>
<feature type="domain" description="ABC transporter" evidence="8">
    <location>
        <begin position="6"/>
        <end position="256"/>
    </location>
</feature>
<dbReference type="Proteomes" id="UP000605361">
    <property type="component" value="Unassembled WGS sequence"/>
</dbReference>
<dbReference type="PROSITE" id="PS00211">
    <property type="entry name" value="ABC_TRANSPORTER_1"/>
    <property type="match status" value="1"/>
</dbReference>
<dbReference type="SMART" id="SM00382">
    <property type="entry name" value="AAA"/>
    <property type="match status" value="1"/>
</dbReference>
<keyword evidence="5" id="KW-0547">Nucleotide-binding</keyword>
<dbReference type="GO" id="GO:0015833">
    <property type="term" value="P:peptide transport"/>
    <property type="evidence" value="ECO:0007669"/>
    <property type="project" value="InterPro"/>
</dbReference>
<organism evidence="9 10">
    <name type="scientific">Nonomuraea cypriaca</name>
    <dbReference type="NCBI Taxonomy" id="1187855"/>
    <lineage>
        <taxon>Bacteria</taxon>
        <taxon>Bacillati</taxon>
        <taxon>Actinomycetota</taxon>
        <taxon>Actinomycetes</taxon>
        <taxon>Streptosporangiales</taxon>
        <taxon>Streptosporangiaceae</taxon>
        <taxon>Nonomuraea</taxon>
    </lineage>
</organism>
<evidence type="ECO:0000313" key="10">
    <source>
        <dbReference type="Proteomes" id="UP000605361"/>
    </source>
</evidence>
<comment type="similarity">
    <text evidence="2">Belongs to the ABC transporter superfamily.</text>
</comment>
<dbReference type="Pfam" id="PF00005">
    <property type="entry name" value="ABC_tran"/>
    <property type="match status" value="1"/>
</dbReference>
<evidence type="ECO:0000259" key="8">
    <source>
        <dbReference type="PROSITE" id="PS50893"/>
    </source>
</evidence>
<dbReference type="InterPro" id="IPR027417">
    <property type="entry name" value="P-loop_NTPase"/>
</dbReference>
<dbReference type="InterPro" id="IPR013563">
    <property type="entry name" value="Oligopep_ABC_C"/>
</dbReference>
<evidence type="ECO:0000256" key="3">
    <source>
        <dbReference type="ARBA" id="ARBA00022448"/>
    </source>
</evidence>
<evidence type="ECO:0000256" key="4">
    <source>
        <dbReference type="ARBA" id="ARBA00022475"/>
    </source>
</evidence>
<evidence type="ECO:0000256" key="5">
    <source>
        <dbReference type="ARBA" id="ARBA00022741"/>
    </source>
</evidence>
<dbReference type="PROSITE" id="PS50893">
    <property type="entry name" value="ABC_TRANSPORTER_2"/>
    <property type="match status" value="1"/>
</dbReference>
<comment type="subcellular location">
    <subcellularLocation>
        <location evidence="1">Cell membrane</location>
        <topology evidence="1">Peripheral membrane protein</topology>
    </subcellularLocation>
</comment>
<name>A0A931ABV6_9ACTN</name>